<evidence type="ECO:0000256" key="1">
    <source>
        <dbReference type="SAM" id="Phobius"/>
    </source>
</evidence>
<dbReference type="Proteomes" id="UP000008064">
    <property type="component" value="Unassembled WGS sequence"/>
</dbReference>
<keyword evidence="1" id="KW-1133">Transmembrane helix</keyword>
<keyword evidence="1" id="KW-0472">Membrane</keyword>
<dbReference type="HOGENOM" id="CLU_1856520_0_0_1"/>
<keyword evidence="1" id="KW-0812">Transmembrane</keyword>
<dbReference type="AlphaFoldDB" id="F8NRE7"/>
<dbReference type="GeneID" id="18818501"/>
<organism>
    <name type="scientific">Serpula lacrymans var. lacrymans (strain S7.9)</name>
    <name type="common">Dry rot fungus</name>
    <dbReference type="NCBI Taxonomy" id="578457"/>
    <lineage>
        <taxon>Eukaryota</taxon>
        <taxon>Fungi</taxon>
        <taxon>Dikarya</taxon>
        <taxon>Basidiomycota</taxon>
        <taxon>Agaricomycotina</taxon>
        <taxon>Agaricomycetes</taxon>
        <taxon>Agaricomycetidae</taxon>
        <taxon>Boletales</taxon>
        <taxon>Coniophorineae</taxon>
        <taxon>Serpulaceae</taxon>
        <taxon>Serpula</taxon>
    </lineage>
</organism>
<gene>
    <name evidence="2" type="ORF">SERLADRAFT_463145</name>
</gene>
<name>F8NRE7_SERL9</name>
<dbReference type="PROSITE" id="PS51257">
    <property type="entry name" value="PROKAR_LIPOPROTEIN"/>
    <property type="match status" value="1"/>
</dbReference>
<dbReference type="EMBL" id="GL945432">
    <property type="protein sequence ID" value="EGO26266.1"/>
    <property type="molecule type" value="Genomic_DNA"/>
</dbReference>
<dbReference type="KEGG" id="sla:SERLADRAFT_463145"/>
<feature type="transmembrane region" description="Helical" evidence="1">
    <location>
        <begin position="79"/>
        <end position="101"/>
    </location>
</feature>
<sequence length="138" mass="15696">MHCFSKPVHQTSLGLCLQYNHVYYNTSLSCLLELSLSDQFFAWSSRLESSTRRSCLQCVPCVFRILSNYSLRSNNSTMVLLLLLVGLNTISSSTLFLWSLYPDLASPITHVPLLHNRKWQLHAIDFDVSIQLTSPLST</sequence>
<protein>
    <submittedName>
        <fullName evidence="2">Uncharacterized protein</fullName>
    </submittedName>
</protein>
<accession>F8NRE7</accession>
<dbReference type="RefSeq" id="XP_007316439.1">
    <property type="nucleotide sequence ID" value="XM_007316377.1"/>
</dbReference>
<evidence type="ECO:0000313" key="2">
    <source>
        <dbReference type="EMBL" id="EGO26266.1"/>
    </source>
</evidence>
<reference evidence="2" key="1">
    <citation type="submission" date="2011-04" db="EMBL/GenBank/DDBJ databases">
        <title>Evolution of plant cell wall degrading machinery underlies the functional diversity of forest fungi.</title>
        <authorList>
            <consortium name="US DOE Joint Genome Institute (JGI-PGF)"/>
            <person name="Eastwood D.C."/>
            <person name="Floudas D."/>
            <person name="Binder M."/>
            <person name="Majcherczyk A."/>
            <person name="Schneider P."/>
            <person name="Aerts A."/>
            <person name="Asiegbu F.O."/>
            <person name="Baker S.E."/>
            <person name="Barry K."/>
            <person name="Bendiksby M."/>
            <person name="Blumentritt M."/>
            <person name="Coutinho P.M."/>
            <person name="Cullen D."/>
            <person name="Cullen D."/>
            <person name="Gathman A."/>
            <person name="Goodell B."/>
            <person name="Henrissat B."/>
            <person name="Ihrmark K."/>
            <person name="Kauserud H."/>
            <person name="Kohler A."/>
            <person name="LaButti K."/>
            <person name="Lapidus A."/>
            <person name="Lavin J.L."/>
            <person name="Lee Y.-H."/>
            <person name="Lindquist E."/>
            <person name="Lilly W."/>
            <person name="Lucas S."/>
            <person name="Morin E."/>
            <person name="Murat C."/>
            <person name="Oguiza J.A."/>
            <person name="Park J."/>
            <person name="Pisabarro A.G."/>
            <person name="Riley R."/>
            <person name="Rosling A."/>
            <person name="Salamov A."/>
            <person name="Schmidt O."/>
            <person name="Schmutz J."/>
            <person name="Skrede I."/>
            <person name="Stenlid J."/>
            <person name="Wiebenga A."/>
            <person name="Xie X."/>
            <person name="Kues U."/>
            <person name="Hibbett D.S."/>
            <person name="Hoffmeister D."/>
            <person name="Hogberg N."/>
            <person name="Martin F."/>
            <person name="Grigoriev I.V."/>
            <person name="Watkinson S.C."/>
        </authorList>
    </citation>
    <scope>NUCLEOTIDE SEQUENCE</scope>
    <source>
        <strain evidence="2">S7.9</strain>
    </source>
</reference>
<proteinExistence type="predicted"/>